<dbReference type="AlphaFoldDB" id="A0A7I8I907"/>
<evidence type="ECO:0000313" key="1">
    <source>
        <dbReference type="EMBL" id="CAA2614348.1"/>
    </source>
</evidence>
<accession>A0A7I8I907</accession>
<organism evidence="1">
    <name type="scientific">Spirodela intermedia</name>
    <name type="common">Intermediate duckweed</name>
    <dbReference type="NCBI Taxonomy" id="51605"/>
    <lineage>
        <taxon>Eukaryota</taxon>
        <taxon>Viridiplantae</taxon>
        <taxon>Streptophyta</taxon>
        <taxon>Embryophyta</taxon>
        <taxon>Tracheophyta</taxon>
        <taxon>Spermatophyta</taxon>
        <taxon>Magnoliopsida</taxon>
        <taxon>Liliopsida</taxon>
        <taxon>Araceae</taxon>
        <taxon>Lemnoideae</taxon>
        <taxon>Spirodela</taxon>
    </lineage>
</organism>
<gene>
    <name evidence="1" type="ORF">SI7747_01000735</name>
</gene>
<dbReference type="EMBL" id="LR743588">
    <property type="protein sequence ID" value="CAA2614348.1"/>
    <property type="molecule type" value="Genomic_DNA"/>
</dbReference>
<reference evidence="1 2" key="1">
    <citation type="submission" date="2019-12" db="EMBL/GenBank/DDBJ databases">
        <authorList>
            <person name="Scholz U."/>
            <person name="Mascher M."/>
            <person name="Fiebig A."/>
        </authorList>
    </citation>
    <scope>NUCLEOTIDE SEQUENCE</scope>
</reference>
<dbReference type="EMBL" id="CACRZD030000001">
    <property type="protein sequence ID" value="CAA6654145.1"/>
    <property type="molecule type" value="Genomic_DNA"/>
</dbReference>
<name>A0A7I8I907_SPIIN</name>
<dbReference type="Proteomes" id="UP001189122">
    <property type="component" value="Unassembled WGS sequence"/>
</dbReference>
<evidence type="ECO:0000313" key="2">
    <source>
        <dbReference type="Proteomes" id="UP001189122"/>
    </source>
</evidence>
<keyword evidence="2" id="KW-1185">Reference proteome</keyword>
<sequence length="21" mass="2518">MIYPVMQSINPKYQLIIHDTI</sequence>
<protein>
    <submittedName>
        <fullName evidence="1">Uncharacterized protein</fullName>
    </submittedName>
</protein>
<proteinExistence type="predicted"/>